<dbReference type="GO" id="GO:0005794">
    <property type="term" value="C:Golgi apparatus"/>
    <property type="evidence" value="ECO:0007669"/>
    <property type="project" value="TreeGrafter"/>
</dbReference>
<sequence>MPAHFRPSNGDTKLLSPLDLARPEHGTWIGVTTSGKVAVLVNYRDVDTEYNMKETSRGVLPLNFLCSNDSDEEWKKRLMSKMQSGTSDVDFKKIGGFTLLYGSLKIDPKTNRIDHLNILSNRGHYGKVFESHSSSEEDEHCSHYDDDDEIASKSTFGLSNSLYNEPWKKVYLGEDLVKRMISRSIEQGNWTENRLVEECFSILSQNTYKQSIADQDDYDLKLLELRNSIFVPPIDLGGENSTCVSIGKYYGTRTQTVILLDKCGYLHYYEKNLHSSDIEQLDKPQIVSHYKFSIFDDSQDGKSNMNMKKSM</sequence>
<dbReference type="InterPro" id="IPR008551">
    <property type="entry name" value="TANGO2"/>
</dbReference>
<name>A0AAI9SW40_9ASCO</name>
<keyword evidence="2" id="KW-1185">Reference proteome</keyword>
<dbReference type="RefSeq" id="XP_049179547.1">
    <property type="nucleotide sequence ID" value="XM_049324768.1"/>
</dbReference>
<dbReference type="Pfam" id="PF05742">
    <property type="entry name" value="TANGO2"/>
    <property type="match status" value="1"/>
</dbReference>
<comment type="caution">
    <text evidence="1">The sequence shown here is derived from an EMBL/GenBank/DDBJ whole genome shotgun (WGS) entry which is preliminary data.</text>
</comment>
<evidence type="ECO:0000313" key="2">
    <source>
        <dbReference type="Proteomes" id="UP001202479"/>
    </source>
</evidence>
<organism evidence="1 2">
    <name type="scientific">Candida oxycetoniae</name>
    <dbReference type="NCBI Taxonomy" id="497107"/>
    <lineage>
        <taxon>Eukaryota</taxon>
        <taxon>Fungi</taxon>
        <taxon>Dikarya</taxon>
        <taxon>Ascomycota</taxon>
        <taxon>Saccharomycotina</taxon>
        <taxon>Pichiomycetes</taxon>
        <taxon>Debaryomycetaceae</taxon>
        <taxon>Candida/Lodderomyces clade</taxon>
        <taxon>Candida</taxon>
    </lineage>
</organism>
<evidence type="ECO:0000313" key="1">
    <source>
        <dbReference type="EMBL" id="KAI3403800.2"/>
    </source>
</evidence>
<dbReference type="PANTHER" id="PTHR17985">
    <property type="entry name" value="SER/THR-RICH PROTEIN T10 IN DGCR REGION"/>
    <property type="match status" value="1"/>
</dbReference>
<dbReference type="GO" id="GO:0007030">
    <property type="term" value="P:Golgi organization"/>
    <property type="evidence" value="ECO:0007669"/>
    <property type="project" value="TreeGrafter"/>
</dbReference>
<dbReference type="GO" id="GO:0009306">
    <property type="term" value="P:protein secretion"/>
    <property type="evidence" value="ECO:0007669"/>
    <property type="project" value="TreeGrafter"/>
</dbReference>
<protein>
    <submittedName>
        <fullName evidence="1">Uncharacterized protein</fullName>
    </submittedName>
</protein>
<dbReference type="GeneID" id="73381050"/>
<dbReference type="Proteomes" id="UP001202479">
    <property type="component" value="Unassembled WGS sequence"/>
</dbReference>
<dbReference type="PANTHER" id="PTHR17985:SF8">
    <property type="entry name" value="TRANSPORT AND GOLGI ORGANIZATION PROTEIN 2 HOMOLOG"/>
    <property type="match status" value="1"/>
</dbReference>
<accession>A0AAI9SW40</accession>
<dbReference type="EMBL" id="JAHUZD010000120">
    <property type="protein sequence ID" value="KAI3403800.2"/>
    <property type="molecule type" value="Genomic_DNA"/>
</dbReference>
<dbReference type="AlphaFoldDB" id="A0AAI9SW40"/>
<gene>
    <name evidence="1" type="ORF">KGF56_003435</name>
</gene>
<proteinExistence type="predicted"/>
<reference evidence="1" key="1">
    <citation type="journal article" date="2022" name="DNA Res.">
        <title>Genome analysis of five recently described species of the CUG-Ser clade uncovers Candida theae as a new hybrid lineage with pathogenic potential in the Candida parapsilosis species complex.</title>
        <authorList>
            <person name="Mixao V."/>
            <person name="Del Olmo V."/>
            <person name="Hegedusova E."/>
            <person name="Saus E."/>
            <person name="Pryszcz L."/>
            <person name="Cillingova A."/>
            <person name="Nosek J."/>
            <person name="Gabaldon T."/>
        </authorList>
    </citation>
    <scope>NUCLEOTIDE SEQUENCE</scope>
    <source>
        <strain evidence="1">CBS 10844</strain>
    </source>
</reference>